<evidence type="ECO:0000256" key="1">
    <source>
        <dbReference type="SAM" id="MobiDB-lite"/>
    </source>
</evidence>
<evidence type="ECO:0000313" key="4">
    <source>
        <dbReference type="Proteomes" id="UP001175226"/>
    </source>
</evidence>
<name>A0AA39JY66_9AGAR</name>
<dbReference type="InterPro" id="IPR011009">
    <property type="entry name" value="Kinase-like_dom_sf"/>
</dbReference>
<dbReference type="Proteomes" id="UP001175226">
    <property type="component" value="Unassembled WGS sequence"/>
</dbReference>
<dbReference type="InterPro" id="IPR001245">
    <property type="entry name" value="Ser-Thr/Tyr_kinase_cat_dom"/>
</dbReference>
<dbReference type="Gene3D" id="1.20.930.20">
    <property type="entry name" value="Adaptor protein Cbl, N-terminal domain"/>
    <property type="match status" value="1"/>
</dbReference>
<dbReference type="GO" id="GO:0007166">
    <property type="term" value="P:cell surface receptor signaling pathway"/>
    <property type="evidence" value="ECO:0007669"/>
    <property type="project" value="InterPro"/>
</dbReference>
<keyword evidence="4" id="KW-1185">Reference proteome</keyword>
<protein>
    <recommendedName>
        <fullName evidence="2">Serine-threonine/tyrosine-protein kinase catalytic domain-containing protein</fullName>
    </recommendedName>
</protein>
<evidence type="ECO:0000259" key="2">
    <source>
        <dbReference type="Pfam" id="PF07714"/>
    </source>
</evidence>
<dbReference type="EMBL" id="JAUEPT010000006">
    <property type="protein sequence ID" value="KAK0451105.1"/>
    <property type="molecule type" value="Genomic_DNA"/>
</dbReference>
<feature type="domain" description="Serine-threonine/tyrosine-protein kinase catalytic" evidence="2">
    <location>
        <begin position="273"/>
        <end position="372"/>
    </location>
</feature>
<dbReference type="CDD" id="cd21037">
    <property type="entry name" value="MLKL_NTD"/>
    <property type="match status" value="1"/>
</dbReference>
<dbReference type="AlphaFoldDB" id="A0AA39JY66"/>
<comment type="caution">
    <text evidence="3">The sequence shown here is derived from an EMBL/GenBank/DDBJ whole genome shotgun (WGS) entry which is preliminary data.</text>
</comment>
<dbReference type="Gene3D" id="1.10.510.10">
    <property type="entry name" value="Transferase(Phosphotransferase) domain 1"/>
    <property type="match status" value="1"/>
</dbReference>
<evidence type="ECO:0000313" key="3">
    <source>
        <dbReference type="EMBL" id="KAK0451105.1"/>
    </source>
</evidence>
<gene>
    <name evidence="3" type="ORF">EV421DRAFT_1212283</name>
</gene>
<accession>A0AA39JY66</accession>
<dbReference type="InterPro" id="IPR036537">
    <property type="entry name" value="Adaptor_Cbl_N_dom_sf"/>
</dbReference>
<organism evidence="3 4">
    <name type="scientific">Armillaria borealis</name>
    <dbReference type="NCBI Taxonomy" id="47425"/>
    <lineage>
        <taxon>Eukaryota</taxon>
        <taxon>Fungi</taxon>
        <taxon>Dikarya</taxon>
        <taxon>Basidiomycota</taxon>
        <taxon>Agaricomycotina</taxon>
        <taxon>Agaricomycetes</taxon>
        <taxon>Agaricomycetidae</taxon>
        <taxon>Agaricales</taxon>
        <taxon>Marasmiineae</taxon>
        <taxon>Physalacriaceae</taxon>
        <taxon>Armillaria</taxon>
    </lineage>
</organism>
<proteinExistence type="predicted"/>
<feature type="region of interest" description="Disordered" evidence="1">
    <location>
        <begin position="199"/>
        <end position="223"/>
    </location>
</feature>
<dbReference type="GO" id="GO:0004672">
    <property type="term" value="F:protein kinase activity"/>
    <property type="evidence" value="ECO:0007669"/>
    <property type="project" value="InterPro"/>
</dbReference>
<dbReference type="Pfam" id="PF07714">
    <property type="entry name" value="PK_Tyr_Ser-Thr"/>
    <property type="match status" value="1"/>
</dbReference>
<sequence>MALKKIRVIARTSTALNFAILSSGLTKEMSTMAIFPPACAAFAILEKILETVKDVQVRRAVSIYVPSNASKSVFQSNKEACHRLVHKCARILFNINEQMEGRWESVSPLLLKNISRLQETLTMIHAFMVKETQAKWSSRLLRKNSIENALHDYAELLDEASQAFQIAALINIQYTVEASTQKHNSKLVTEAQGSRALETVVHKPRRSSTPPPYHETDRAEPEETVQDDFQYALDGLDNHGFRRYHQSEVRLKGSFGASTSSGWWSDVNEALVYGEPTLIRRYDQGTKAGAVKAWIHDVKILQNLYHPNLPQMIGVSANEAGTPFVVLSHVQRGSPENLLIDSLNKFGLAGCINTVLHFYVDISNAAAYLQRQLELTDSQVQDVIESVAFAADGGKNLIMGLPPPKEGTWVTARNYSLADTIGSTAMKFLPPRGSVILNRNGLIDDDEIMRLHHVAALVEGLIPKAREPHGLPERTRALLTDVDESFNGLMKGHAPSLRQLRLSSLDAKSHDHVWYTNLGVLPCRFSVGDFGYIPRHKGHAASGKSFKDFVLLGNTFRDDFAKFIVERTCHGTQFCWKDFPMTRQPVNPFSLTDDIQCWPIVVPPGAQIDCDITHEQSIANTADAWRFLIQESRTLSSELGIQPHDLILITRTGLSRHAYIHDFATSVKLGPSHWRHQPPGVRQPPRPFLPHQPPAIATPMYLHTSFDDSYEPYWFHQPRYTPHEPQSKPPPLSGGWRNTVGSDTQFVSWIQLLPEDFDD</sequence>
<reference evidence="3" key="1">
    <citation type="submission" date="2023-06" db="EMBL/GenBank/DDBJ databases">
        <authorList>
            <consortium name="Lawrence Berkeley National Laboratory"/>
            <person name="Ahrendt S."/>
            <person name="Sahu N."/>
            <person name="Indic B."/>
            <person name="Wong-Bajracharya J."/>
            <person name="Merenyi Z."/>
            <person name="Ke H.-M."/>
            <person name="Monk M."/>
            <person name="Kocsube S."/>
            <person name="Drula E."/>
            <person name="Lipzen A."/>
            <person name="Balint B."/>
            <person name="Henrissat B."/>
            <person name="Andreopoulos B."/>
            <person name="Martin F.M."/>
            <person name="Harder C.B."/>
            <person name="Rigling D."/>
            <person name="Ford K.L."/>
            <person name="Foster G.D."/>
            <person name="Pangilinan J."/>
            <person name="Papanicolaou A."/>
            <person name="Barry K."/>
            <person name="LaButti K."/>
            <person name="Viragh M."/>
            <person name="Koriabine M."/>
            <person name="Yan M."/>
            <person name="Riley R."/>
            <person name="Champramary S."/>
            <person name="Plett K.L."/>
            <person name="Tsai I.J."/>
            <person name="Slot J."/>
            <person name="Sipos G."/>
            <person name="Plett J."/>
            <person name="Nagy L.G."/>
            <person name="Grigoriev I.V."/>
        </authorList>
    </citation>
    <scope>NUCLEOTIDE SEQUENCE</scope>
    <source>
        <strain evidence="3">FPL87.14</strain>
    </source>
</reference>
<dbReference type="SUPFAM" id="SSF56112">
    <property type="entry name" value="Protein kinase-like (PK-like)"/>
    <property type="match status" value="1"/>
</dbReference>
<dbReference type="InterPro" id="IPR059179">
    <property type="entry name" value="MLKL-like_MCAfunc"/>
</dbReference>